<dbReference type="Pfam" id="PF13243">
    <property type="entry name" value="SQHop_cyclase_C"/>
    <property type="match status" value="1"/>
</dbReference>
<dbReference type="PANTHER" id="PTHR11764:SF71">
    <property type="entry name" value="TERPENE CYCLASE_MUTASE FAMILY MEMBER"/>
    <property type="match status" value="1"/>
</dbReference>
<evidence type="ECO:0000256" key="3">
    <source>
        <dbReference type="ARBA" id="ARBA00023235"/>
    </source>
</evidence>
<comment type="similarity">
    <text evidence="1 4">Belongs to the terpene cyclase/mutase family.</text>
</comment>
<evidence type="ECO:0000259" key="6">
    <source>
        <dbReference type="Pfam" id="PF13249"/>
    </source>
</evidence>
<protein>
    <recommendedName>
        <fullName evidence="4">Terpene cyclase/mutase family member</fullName>
        <ecNumber evidence="4">5.4.99.-</ecNumber>
    </recommendedName>
</protein>
<feature type="domain" description="Squalene cyclase C-terminal" evidence="5">
    <location>
        <begin position="415"/>
        <end position="753"/>
    </location>
</feature>
<keyword evidence="3 4" id="KW-0413">Isomerase</keyword>
<organism evidence="7 8">
    <name type="scientific">Kalanchoe fedtschenkoi</name>
    <name type="common">Lavender scallops</name>
    <name type="synonym">South American air plant</name>
    <dbReference type="NCBI Taxonomy" id="63787"/>
    <lineage>
        <taxon>Eukaryota</taxon>
        <taxon>Viridiplantae</taxon>
        <taxon>Streptophyta</taxon>
        <taxon>Embryophyta</taxon>
        <taxon>Tracheophyta</taxon>
        <taxon>Spermatophyta</taxon>
        <taxon>Magnoliopsida</taxon>
        <taxon>eudicotyledons</taxon>
        <taxon>Gunneridae</taxon>
        <taxon>Pentapetalae</taxon>
        <taxon>Saxifragales</taxon>
        <taxon>Crassulaceae</taxon>
        <taxon>Kalanchoe</taxon>
    </lineage>
</organism>
<feature type="domain" description="Squalene cyclase N-terminal" evidence="6">
    <location>
        <begin position="99"/>
        <end position="362"/>
    </location>
</feature>
<dbReference type="InterPro" id="IPR018333">
    <property type="entry name" value="Squalene_cyclase"/>
</dbReference>
<evidence type="ECO:0000313" key="8">
    <source>
        <dbReference type="Proteomes" id="UP000594263"/>
    </source>
</evidence>
<dbReference type="EC" id="5.4.99.-" evidence="4"/>
<dbReference type="Gramene" id="Kaladp0030s0154.1.v1.1">
    <property type="protein sequence ID" value="Kaladp0030s0154.1.v1.1"/>
    <property type="gene ID" value="Kaladp0030s0154.v1.1"/>
</dbReference>
<dbReference type="Proteomes" id="UP000594263">
    <property type="component" value="Unplaced"/>
</dbReference>
<dbReference type="Pfam" id="PF13249">
    <property type="entry name" value="SQHop_cyclase_N"/>
    <property type="match status" value="1"/>
</dbReference>
<evidence type="ECO:0000313" key="7">
    <source>
        <dbReference type="EnsemblPlants" id="Kaladp0030s0154.1.v1.1"/>
    </source>
</evidence>
<dbReference type="PROSITE" id="PS01074">
    <property type="entry name" value="TERPENE_SYNTHASES"/>
    <property type="match status" value="1"/>
</dbReference>
<proteinExistence type="inferred from homology"/>
<dbReference type="GO" id="GO:0005811">
    <property type="term" value="C:lipid droplet"/>
    <property type="evidence" value="ECO:0007669"/>
    <property type="project" value="InterPro"/>
</dbReference>
<keyword evidence="8" id="KW-1185">Reference proteome</keyword>
<accession>A0A7N0TAJ5</accession>
<dbReference type="FunFam" id="1.50.10.20:FF:000011">
    <property type="entry name" value="Terpene cyclase/mutase family member"/>
    <property type="match status" value="1"/>
</dbReference>
<dbReference type="GO" id="GO:0042300">
    <property type="term" value="F:beta-amyrin synthase activity"/>
    <property type="evidence" value="ECO:0007669"/>
    <property type="project" value="TreeGrafter"/>
</dbReference>
<evidence type="ECO:0000256" key="4">
    <source>
        <dbReference type="RuleBase" id="RU362003"/>
    </source>
</evidence>
<dbReference type="FunFam" id="1.50.10.20:FF:000044">
    <property type="entry name" value="Lupeol synthase"/>
    <property type="match status" value="1"/>
</dbReference>
<dbReference type="NCBIfam" id="TIGR01787">
    <property type="entry name" value="squalene_cyclas"/>
    <property type="match status" value="1"/>
</dbReference>
<name>A0A7N0TAJ5_KALFE</name>
<dbReference type="InterPro" id="IPR032697">
    <property type="entry name" value="SQ_cyclase_N"/>
</dbReference>
<keyword evidence="2" id="KW-0677">Repeat</keyword>
<dbReference type="InterPro" id="IPR008930">
    <property type="entry name" value="Terpenoid_cyclase/PrenylTrfase"/>
</dbReference>
<dbReference type="EnsemblPlants" id="Kaladp0030s0154.1.v1.1">
    <property type="protein sequence ID" value="Kaladp0030s0154.1.v1.1"/>
    <property type="gene ID" value="Kaladp0030s0154.v1.1"/>
</dbReference>
<reference evidence="7" key="1">
    <citation type="submission" date="2021-01" db="UniProtKB">
        <authorList>
            <consortium name="EnsemblPlants"/>
        </authorList>
    </citation>
    <scope>IDENTIFICATION</scope>
</reference>
<evidence type="ECO:0000256" key="1">
    <source>
        <dbReference type="ARBA" id="ARBA00009755"/>
    </source>
</evidence>
<dbReference type="Gene3D" id="1.50.10.20">
    <property type="match status" value="2"/>
</dbReference>
<evidence type="ECO:0000259" key="5">
    <source>
        <dbReference type="Pfam" id="PF13243"/>
    </source>
</evidence>
<dbReference type="SFLD" id="SFLDG01016">
    <property type="entry name" value="Prenyltransferase_Like_2"/>
    <property type="match status" value="1"/>
</dbReference>
<dbReference type="InterPro" id="IPR002365">
    <property type="entry name" value="Terpene_synthase_CS"/>
</dbReference>
<evidence type="ECO:0000256" key="2">
    <source>
        <dbReference type="ARBA" id="ARBA00022737"/>
    </source>
</evidence>
<sequence>MWKLKIGEGGNSPYLYSTNNYLGRQIWEFDPRAGSAEELAAIEDAHREFYNNRHQVKASSDLLWQMQFLKEKNFKQNIPQVKLGEGEEITYEAATTALRRSVHFYSALQSSDGHWPAESSGVLFFLPPLVMCLYITGHLNSMFPTEYRKEILRHIYYHQNEDGGWGLHVEGHSIMFSTTLNYICLRLLGEGPAGGQNGAVSRGRKWILDHGGVTAIPTWGKIWLSIMGLFDWSGCIPVPPELSILPSIIPFSIANMWCYSRTVFLPMSYLYGKRFVGPITPLILELRAELHTQPYEEIEWKGVRHLCAKEDAYCPHPKIQDLLWDTLSVTTEPLLTRWPFNKLIRQRAMDSAMKQIHYEDEASRYITIGCLEKVLCMLACWVEDPNGDYFKKHLARLPDYLWVSEDGMKMQTFGSQTWDTSLSIQALLASGLTDEIGETLEKGHDFIKKSQVRDNPPGPFKTMHRHISKGSWTFSDQDHGWQVSDCTAEALKCCLLLSLMPPALVGKKLDKERLYDAVNIMLSLQSKNGGLSAWEPATSPRWLELLNPADFLSDLVVEHEYVECTASVIEALVLFRKLYPEHREKEIEICIKKAAKYIEDIQRPDGSWYGNWGVCFTYAARFALQGLAMAGRNYGNCEAIRKGVSFLLGKQQEDGGWGESYRSCPEKTYIPLDGNRSNLVQTAYSLMGLIDAGQADRDPKPLHAAAKLLINSQMKDGSFPQQGQMGASQRNCLLHYAAYRNIYPIWALAEYRKRSCSHCYRLCLQQCLHMTTL</sequence>
<dbReference type="InterPro" id="IPR032696">
    <property type="entry name" value="SQ_cyclase_C"/>
</dbReference>
<dbReference type="CDD" id="cd02892">
    <property type="entry name" value="SQCY_1"/>
    <property type="match status" value="1"/>
</dbReference>
<dbReference type="SUPFAM" id="SSF48239">
    <property type="entry name" value="Terpenoid cyclases/Protein prenyltransferases"/>
    <property type="match status" value="2"/>
</dbReference>
<dbReference type="AlphaFoldDB" id="A0A7N0TAJ5"/>
<dbReference type="PANTHER" id="PTHR11764">
    <property type="entry name" value="TERPENE CYCLASE/MUTASE FAMILY MEMBER"/>
    <property type="match status" value="1"/>
</dbReference>
<dbReference type="GO" id="GO:0016104">
    <property type="term" value="P:triterpenoid biosynthetic process"/>
    <property type="evidence" value="ECO:0007669"/>
    <property type="project" value="InterPro"/>
</dbReference>